<organism evidence="2 3">
    <name type="scientific">Victivallis vadensis</name>
    <dbReference type="NCBI Taxonomy" id="172901"/>
    <lineage>
        <taxon>Bacteria</taxon>
        <taxon>Pseudomonadati</taxon>
        <taxon>Lentisphaerota</taxon>
        <taxon>Lentisphaeria</taxon>
        <taxon>Victivallales</taxon>
        <taxon>Victivallaceae</taxon>
        <taxon>Victivallis</taxon>
    </lineage>
</organism>
<accession>A0A2U1AFJ3</accession>
<dbReference type="EMBL" id="QEKH01000042">
    <property type="protein sequence ID" value="PVY35178.1"/>
    <property type="molecule type" value="Genomic_DNA"/>
</dbReference>
<dbReference type="GO" id="GO:0004803">
    <property type="term" value="F:transposase activity"/>
    <property type="evidence" value="ECO:0007669"/>
    <property type="project" value="InterPro"/>
</dbReference>
<dbReference type="AlphaFoldDB" id="A0A2U1AFJ3"/>
<dbReference type="InterPro" id="IPR047650">
    <property type="entry name" value="Transpos_IS110"/>
</dbReference>
<dbReference type="PANTHER" id="PTHR33055">
    <property type="entry name" value="TRANSPOSASE FOR INSERTION SEQUENCE ELEMENT IS1111A"/>
    <property type="match status" value="1"/>
</dbReference>
<name>A0A2U1AFJ3_9BACT</name>
<dbReference type="Proteomes" id="UP000245959">
    <property type="component" value="Unassembled WGS sequence"/>
</dbReference>
<evidence type="ECO:0000259" key="1">
    <source>
        <dbReference type="Pfam" id="PF01548"/>
    </source>
</evidence>
<gene>
    <name evidence="2" type="ORF">C8D82_1425</name>
</gene>
<dbReference type="GO" id="GO:0006313">
    <property type="term" value="P:DNA transposition"/>
    <property type="evidence" value="ECO:0007669"/>
    <property type="project" value="InterPro"/>
</dbReference>
<dbReference type="InterPro" id="IPR002525">
    <property type="entry name" value="Transp_IS110-like_N"/>
</dbReference>
<protein>
    <submittedName>
        <fullName evidence="2">Transposase</fullName>
    </submittedName>
</protein>
<evidence type="ECO:0000313" key="2">
    <source>
        <dbReference type="EMBL" id="PVY35178.1"/>
    </source>
</evidence>
<dbReference type="PANTHER" id="PTHR33055:SF13">
    <property type="entry name" value="TRANSPOSASE"/>
    <property type="match status" value="1"/>
</dbReference>
<feature type="domain" description="Transposase IS110-like N-terminal" evidence="1">
    <location>
        <begin position="7"/>
        <end position="104"/>
    </location>
</feature>
<sequence>MLNPNAAGLDLHKEEIWVCPGGFQDNHEPEVKTFGTLTGELRKLVAYLKEKKVTAVAMEATGIYWIPVFEMLKNEGFDTCLVNARNIKGVKGRPKSDYADCVWIS</sequence>
<proteinExistence type="predicted"/>
<dbReference type="GO" id="GO:0003677">
    <property type="term" value="F:DNA binding"/>
    <property type="evidence" value="ECO:0007669"/>
    <property type="project" value="InterPro"/>
</dbReference>
<evidence type="ECO:0000313" key="3">
    <source>
        <dbReference type="Proteomes" id="UP000245959"/>
    </source>
</evidence>
<keyword evidence="3" id="KW-1185">Reference proteome</keyword>
<comment type="caution">
    <text evidence="2">The sequence shown here is derived from an EMBL/GenBank/DDBJ whole genome shotgun (WGS) entry which is preliminary data.</text>
</comment>
<reference evidence="2 3" key="1">
    <citation type="submission" date="2018-04" db="EMBL/GenBank/DDBJ databases">
        <title>Genomic Encyclopedia of Type Strains, Phase IV (KMG-IV): sequencing the most valuable type-strain genomes for metagenomic binning, comparative biology and taxonomic classification.</title>
        <authorList>
            <person name="Goeker M."/>
        </authorList>
    </citation>
    <scope>NUCLEOTIDE SEQUENCE [LARGE SCALE GENOMIC DNA]</scope>
    <source>
        <strain evidence="2 3">DSM 14823</strain>
    </source>
</reference>
<dbReference type="Pfam" id="PF01548">
    <property type="entry name" value="DEDD_Tnp_IS110"/>
    <property type="match status" value="1"/>
</dbReference>